<dbReference type="InterPro" id="IPR015943">
    <property type="entry name" value="WD40/YVTN_repeat-like_dom_sf"/>
</dbReference>
<gene>
    <name evidence="7" type="ORF">BWQ96_09924</name>
</gene>
<comment type="caution">
    <text evidence="7">The sequence shown here is derived from an EMBL/GenBank/DDBJ whole genome shotgun (WGS) entry which is preliminary data.</text>
</comment>
<dbReference type="PROSITE" id="PS50294">
    <property type="entry name" value="WD_REPEATS_REGION"/>
    <property type="match status" value="4"/>
</dbReference>
<evidence type="ECO:0000259" key="6">
    <source>
        <dbReference type="Pfam" id="PF08625"/>
    </source>
</evidence>
<evidence type="ECO:0000313" key="8">
    <source>
        <dbReference type="Proteomes" id="UP000247409"/>
    </source>
</evidence>
<comment type="subcellular location">
    <subcellularLocation>
        <location evidence="1">Nucleus</location>
        <location evidence="1">Nucleolus</location>
    </subcellularLocation>
</comment>
<feature type="repeat" description="WD" evidence="5">
    <location>
        <begin position="562"/>
        <end position="603"/>
    </location>
</feature>
<dbReference type="STRING" id="448386.A0A2V3IEC8"/>
<dbReference type="GO" id="GO:0000480">
    <property type="term" value="P:endonucleolytic cleavage in 5'-ETS of tricistronic rRNA transcript (SSU-rRNA, 5.8S rRNA, LSU-rRNA)"/>
    <property type="evidence" value="ECO:0007669"/>
    <property type="project" value="TreeGrafter"/>
</dbReference>
<dbReference type="PROSITE" id="PS50082">
    <property type="entry name" value="WD_REPEATS_2"/>
    <property type="match status" value="5"/>
</dbReference>
<dbReference type="AlphaFoldDB" id="A0A2V3IEC8"/>
<dbReference type="SUPFAM" id="SSF50978">
    <property type="entry name" value="WD40 repeat-like"/>
    <property type="match status" value="2"/>
</dbReference>
<dbReference type="InterPro" id="IPR001680">
    <property type="entry name" value="WD40_rpt"/>
</dbReference>
<feature type="domain" description="U3 small nucleolar RNA-associated protein 13 C-terminal" evidence="6">
    <location>
        <begin position="658"/>
        <end position="803"/>
    </location>
</feature>
<keyword evidence="4" id="KW-0539">Nucleus</keyword>
<accession>A0A2V3IEC8</accession>
<evidence type="ECO:0000256" key="2">
    <source>
        <dbReference type="ARBA" id="ARBA00022574"/>
    </source>
</evidence>
<dbReference type="PANTHER" id="PTHR19854">
    <property type="entry name" value="TRANSDUCIN BETA-LIKE 3"/>
    <property type="match status" value="1"/>
</dbReference>
<dbReference type="InterPro" id="IPR020472">
    <property type="entry name" value="WD40_PAC1"/>
</dbReference>
<dbReference type="Proteomes" id="UP000247409">
    <property type="component" value="Unassembled WGS sequence"/>
</dbReference>
<dbReference type="InterPro" id="IPR013934">
    <property type="entry name" value="Utp13_C"/>
</dbReference>
<dbReference type="GO" id="GO:0034511">
    <property type="term" value="F:U3 snoRNA binding"/>
    <property type="evidence" value="ECO:0007669"/>
    <property type="project" value="TreeGrafter"/>
</dbReference>
<evidence type="ECO:0000256" key="4">
    <source>
        <dbReference type="ARBA" id="ARBA00023242"/>
    </source>
</evidence>
<keyword evidence="8" id="KW-1185">Reference proteome</keyword>
<dbReference type="Gene3D" id="2.130.10.10">
    <property type="entry name" value="YVTN repeat-like/Quinoprotein amine dehydrogenase"/>
    <property type="match status" value="3"/>
</dbReference>
<sequence length="846" mass="92220">MAPPRSKFAPVSAARPVHTLAHPATSHYAAAVLLSTHSHVSLYPPSAHFIPPPPSPSNPICATAITPDARIAIIAHTSGHRVVSFIAVHPSAAYVALASSDGLTHVYDVNNRSLTHILNPARIITCLTFSPQSHSLYVAAEDGTICLFDLRTKSRKPARSWSPHVARISALAFCSQLLLSVSQDNVLALTNTTQKQPSPTLLRADDSLVDLVAIDHYALTVGEKGTIRVWNTKTLQQLSQCALSLPFVDSDLQDPISVLSMKLILKRKLVVTLSDHTVLFVDARDVNALTVSDQILCGNLEEIYDLRPLNHCTLALASNSNAVHILTSEAESWRCEARLQRHTGIVLALDSLTSEKALKQDDADAYLATSSRDRTIRVWRRKRHNWHCFALGEGHTDAVGAVALSPRVVEGQFFVVSGASDRTIKRWSLDAAKRAASRLQSLNVRSAKRAADKIDVKEDARAFEANGDALSLSANWTVLGHDKDVNAVAVSPDGRIVASGSQDRSVKLWDASDGVLLKKCTGHRRGVWAVQFSTVDRIVASCSGDATVRLWNVADGTCLRTMQGHLSGVLKAVFISSGTQLASAGADGLMKLWNVRDGECCATFDGHEDRVWALAAVEDGEKVVSGGADGLLQVWKDQTKESVEAKVKQTEEEELVKQAIFNAARLKQWGVAAKGALQLGMSQKLRTVFSDLICSAENPDMEMTKIVQGLAKRDGEMDWSLLRKLLLYCRDWNASGGYKSAAVAAHVMQAIFSCWSSDFLCDAFTGEERALVEALTAHVERHSERVSQMRTSLGILEFTLKSMRGLTDVQMNSASAAKGAKKATVVISREEPRRKRKARDEFPVEY</sequence>
<dbReference type="InterPro" id="IPR036322">
    <property type="entry name" value="WD40_repeat_dom_sf"/>
</dbReference>
<dbReference type="GO" id="GO:0000472">
    <property type="term" value="P:endonucleolytic cleavage to generate mature 5'-end of SSU-rRNA from (SSU-rRNA, 5.8S rRNA, LSU-rRNA)"/>
    <property type="evidence" value="ECO:0007669"/>
    <property type="project" value="TreeGrafter"/>
</dbReference>
<feature type="repeat" description="WD" evidence="5">
    <location>
        <begin position="604"/>
        <end position="645"/>
    </location>
</feature>
<evidence type="ECO:0000256" key="3">
    <source>
        <dbReference type="ARBA" id="ARBA00022737"/>
    </source>
</evidence>
<dbReference type="PANTHER" id="PTHR19854:SF15">
    <property type="entry name" value="TRANSDUCIN BETA-LIKE PROTEIN 3"/>
    <property type="match status" value="1"/>
</dbReference>
<dbReference type="InterPro" id="IPR019775">
    <property type="entry name" value="WD40_repeat_CS"/>
</dbReference>
<dbReference type="Pfam" id="PF00400">
    <property type="entry name" value="WD40"/>
    <property type="match status" value="6"/>
</dbReference>
<reference evidence="7 8" key="1">
    <citation type="journal article" date="2018" name="Mol. Biol. Evol.">
        <title>Analysis of the draft genome of the red seaweed Gracilariopsis chorda provides insights into genome size evolution in Rhodophyta.</title>
        <authorList>
            <person name="Lee J."/>
            <person name="Yang E.C."/>
            <person name="Graf L."/>
            <person name="Yang J.H."/>
            <person name="Qiu H."/>
            <person name="Zel Zion U."/>
            <person name="Chan C.X."/>
            <person name="Stephens T.G."/>
            <person name="Weber A.P.M."/>
            <person name="Boo G.H."/>
            <person name="Boo S.M."/>
            <person name="Kim K.M."/>
            <person name="Shin Y."/>
            <person name="Jung M."/>
            <person name="Lee S.J."/>
            <person name="Yim H.S."/>
            <person name="Lee J.H."/>
            <person name="Bhattacharya D."/>
            <person name="Yoon H.S."/>
        </authorList>
    </citation>
    <scope>NUCLEOTIDE SEQUENCE [LARGE SCALE GENOMIC DNA]</scope>
    <source>
        <strain evidence="7 8">SKKU-2015</strain>
        <tissue evidence="7">Whole body</tissue>
    </source>
</reference>
<proteinExistence type="predicted"/>
<dbReference type="Pfam" id="PF08625">
    <property type="entry name" value="Utp13"/>
    <property type="match status" value="1"/>
</dbReference>
<dbReference type="CDD" id="cd00200">
    <property type="entry name" value="WD40"/>
    <property type="match status" value="1"/>
</dbReference>
<dbReference type="PRINTS" id="PR00320">
    <property type="entry name" value="GPROTEINBRPT"/>
</dbReference>
<dbReference type="OrthoDB" id="5414888at2759"/>
<name>A0A2V3IEC8_9FLOR</name>
<dbReference type="PROSITE" id="PS00678">
    <property type="entry name" value="WD_REPEATS_1"/>
    <property type="match status" value="2"/>
</dbReference>
<keyword evidence="3" id="KW-0677">Repeat</keyword>
<dbReference type="EMBL" id="NBIV01000305">
    <property type="protein sequence ID" value="PXF40368.1"/>
    <property type="molecule type" value="Genomic_DNA"/>
</dbReference>
<protein>
    <submittedName>
        <fullName evidence="7">Putative U3 small nucleolar RNA-associated protein 13</fullName>
    </submittedName>
</protein>
<feature type="repeat" description="WD" evidence="5">
    <location>
        <begin position="478"/>
        <end position="519"/>
    </location>
</feature>
<evidence type="ECO:0000256" key="1">
    <source>
        <dbReference type="ARBA" id="ARBA00004604"/>
    </source>
</evidence>
<dbReference type="GO" id="GO:0032040">
    <property type="term" value="C:small-subunit processome"/>
    <property type="evidence" value="ECO:0007669"/>
    <property type="project" value="InterPro"/>
</dbReference>
<dbReference type="GO" id="GO:0030686">
    <property type="term" value="C:90S preribosome"/>
    <property type="evidence" value="ECO:0007669"/>
    <property type="project" value="TreeGrafter"/>
</dbReference>
<feature type="repeat" description="WD" evidence="5">
    <location>
        <begin position="520"/>
        <end position="561"/>
    </location>
</feature>
<feature type="repeat" description="WD" evidence="5">
    <location>
        <begin position="392"/>
        <end position="437"/>
    </location>
</feature>
<evidence type="ECO:0000256" key="5">
    <source>
        <dbReference type="PROSITE-ProRule" id="PRU00221"/>
    </source>
</evidence>
<evidence type="ECO:0000313" key="7">
    <source>
        <dbReference type="EMBL" id="PXF40368.1"/>
    </source>
</evidence>
<dbReference type="SMART" id="SM00320">
    <property type="entry name" value="WD40"/>
    <property type="match status" value="10"/>
</dbReference>
<organism evidence="7 8">
    <name type="scientific">Gracilariopsis chorda</name>
    <dbReference type="NCBI Taxonomy" id="448386"/>
    <lineage>
        <taxon>Eukaryota</taxon>
        <taxon>Rhodophyta</taxon>
        <taxon>Florideophyceae</taxon>
        <taxon>Rhodymeniophycidae</taxon>
        <taxon>Gracilariales</taxon>
        <taxon>Gracilariaceae</taxon>
        <taxon>Gracilariopsis</taxon>
    </lineage>
</organism>
<keyword evidence="2 5" id="KW-0853">WD repeat</keyword>